<dbReference type="EMBL" id="HBIZ01009857">
    <property type="protein sequence ID" value="CAE0753228.1"/>
    <property type="molecule type" value="Transcribed_RNA"/>
</dbReference>
<protein>
    <submittedName>
        <fullName evidence="3">Uncharacterized protein</fullName>
    </submittedName>
</protein>
<feature type="chain" id="PRO_5031094510" evidence="2">
    <location>
        <begin position="31"/>
        <end position="284"/>
    </location>
</feature>
<evidence type="ECO:0000256" key="1">
    <source>
        <dbReference type="SAM" id="MobiDB-lite"/>
    </source>
</evidence>
<evidence type="ECO:0000256" key="2">
    <source>
        <dbReference type="SAM" id="SignalP"/>
    </source>
</evidence>
<proteinExistence type="predicted"/>
<feature type="region of interest" description="Disordered" evidence="1">
    <location>
        <begin position="33"/>
        <end position="82"/>
    </location>
</feature>
<feature type="compositionally biased region" description="Pro residues" evidence="1">
    <location>
        <begin position="63"/>
        <end position="82"/>
    </location>
</feature>
<dbReference type="AlphaFoldDB" id="A0A7S4B3Z8"/>
<gene>
    <name evidence="3" type="ORF">PCAR00345_LOCUS5815</name>
</gene>
<sequence length="284" mass="30584">MPFTLTTSTAAPMAFVRTALLIAFLLVTRAAPSNNPPAPAPQSEGEENPYTGEGEGEDYSPEPAHPPEVPNPSWPPSWPPSPPQLPGYCADTCETANDGVCDELSGQSEETASYRSEFAGDPDLDPFGSLDDGWSYYDDDPSICADGTDCTDCGQAATFCYDCPSSCSKLALLKPAQACLQSMWNDNVCNDECNNFACGHNDCTFSQIKSMCVPSAEKVKGVMSSTSSNNDTLSDGDVSVAMTFNISSPLVMEQDTARSLMLVTFEVQTQLQWQVSNHCWHIVH</sequence>
<name>A0A7S4B3Z8_CHRCT</name>
<evidence type="ECO:0000313" key="3">
    <source>
        <dbReference type="EMBL" id="CAE0753228.1"/>
    </source>
</evidence>
<organism evidence="3">
    <name type="scientific">Chrysotila carterae</name>
    <name type="common">Marine alga</name>
    <name type="synonym">Syracosphaera carterae</name>
    <dbReference type="NCBI Taxonomy" id="13221"/>
    <lineage>
        <taxon>Eukaryota</taxon>
        <taxon>Haptista</taxon>
        <taxon>Haptophyta</taxon>
        <taxon>Prymnesiophyceae</taxon>
        <taxon>Isochrysidales</taxon>
        <taxon>Isochrysidaceae</taxon>
        <taxon>Chrysotila</taxon>
    </lineage>
</organism>
<reference evidence="3" key="1">
    <citation type="submission" date="2021-01" db="EMBL/GenBank/DDBJ databases">
        <authorList>
            <person name="Corre E."/>
            <person name="Pelletier E."/>
            <person name="Niang G."/>
            <person name="Scheremetjew M."/>
            <person name="Finn R."/>
            <person name="Kale V."/>
            <person name="Holt S."/>
            <person name="Cochrane G."/>
            <person name="Meng A."/>
            <person name="Brown T."/>
            <person name="Cohen L."/>
        </authorList>
    </citation>
    <scope>NUCLEOTIDE SEQUENCE</scope>
    <source>
        <strain evidence="3">CCMP645</strain>
    </source>
</reference>
<feature type="signal peptide" evidence="2">
    <location>
        <begin position="1"/>
        <end position="30"/>
    </location>
</feature>
<keyword evidence="2" id="KW-0732">Signal</keyword>
<accession>A0A7S4B3Z8</accession>